<reference evidence="3 4" key="1">
    <citation type="submission" date="2024-09" db="EMBL/GenBank/DDBJ databases">
        <authorList>
            <person name="Sun Q."/>
            <person name="Mori K."/>
        </authorList>
    </citation>
    <scope>NUCLEOTIDE SEQUENCE [LARGE SCALE GENOMIC DNA]</scope>
    <source>
        <strain evidence="3 4">TBRC 1851</strain>
    </source>
</reference>
<feature type="domain" description="Xaa-Pro dipeptidyl-peptidase C-terminal" evidence="2">
    <location>
        <begin position="332"/>
        <end position="565"/>
    </location>
</feature>
<dbReference type="InterPro" id="IPR008979">
    <property type="entry name" value="Galactose-bd-like_sf"/>
</dbReference>
<keyword evidence="1 3" id="KW-0378">Hydrolase</keyword>
<gene>
    <name evidence="3" type="ORF">ACFHYQ_19530</name>
</gene>
<dbReference type="InterPro" id="IPR013736">
    <property type="entry name" value="Xaa-Pro_dipept_C"/>
</dbReference>
<evidence type="ECO:0000313" key="3">
    <source>
        <dbReference type="EMBL" id="MFC0864487.1"/>
    </source>
</evidence>
<organism evidence="3 4">
    <name type="scientific">Sphaerimonospora cavernae</name>
    <dbReference type="NCBI Taxonomy" id="1740611"/>
    <lineage>
        <taxon>Bacteria</taxon>
        <taxon>Bacillati</taxon>
        <taxon>Actinomycetota</taxon>
        <taxon>Actinomycetes</taxon>
        <taxon>Streptosporangiales</taxon>
        <taxon>Streptosporangiaceae</taxon>
        <taxon>Sphaerimonospora</taxon>
    </lineage>
</organism>
<dbReference type="Gene3D" id="1.10.3020.10">
    <property type="entry name" value="alpha-amino acid ester hydrolase ( Helical cap domain)"/>
    <property type="match status" value="1"/>
</dbReference>
<accession>A0ABV6U8M7</accession>
<proteinExistence type="predicted"/>
<dbReference type="RefSeq" id="WP_394302592.1">
    <property type="nucleotide sequence ID" value="NZ_JBHMQT010000043.1"/>
</dbReference>
<comment type="caution">
    <text evidence="3">The sequence shown here is derived from an EMBL/GenBank/DDBJ whole genome shotgun (WGS) entry which is preliminary data.</text>
</comment>
<keyword evidence="4" id="KW-1185">Reference proteome</keyword>
<sequence>MVDLPVRLPISWTVQRPGRRPAHRVRVRRDLPVPMPDGVILLADHYIPLGATRPPTILIRTPYGRGGPFGWMYGWAFARHGFQVVLQSCRGGFGSGGLLDPLADEHADGLATVEWLRRQSWYGGSLAMHGPSYLGYTQWAIAAETPDLKAMATQVTASCFRDAAYVGGAFALESSLIWTTLTAHLDGRLPGMAPLFVPRKARRALLSALSALPETAGPNGAPVPPGSTGNWGRPITELDLLAAGRPLPFFRELLANHADPASSYWQKRDFSGTVDRVTAEVTMTGGWYDVFLPWQLKDYAAMRAAGRQPYLTIGPWHHTDVRHGRAANNDALAWFRAHLLDDPSGLRASPVRLFVTGADEWRDHPDWPPPGTRPVRWHLQPDFALSTGNPAPSEPDRYRYDPAHPTPVLGGPVLIGDSSPRDNRRLEARRDVLVYTSDALAEDIEMIGPVTADLFLRSTNDHADVVVRVCDVHPGGASMNVCEGVRRLTPALPVGADGVRRVEVELWPMGHRFRRGHRIRLHVASGAYPRIARNPGTGAALTAGSPMVPSDHEVLHDPEHPSAVVLPHIAAR</sequence>
<dbReference type="InterPro" id="IPR005674">
    <property type="entry name" value="CocE/Ser_esterase"/>
</dbReference>
<dbReference type="Gene3D" id="3.40.50.1820">
    <property type="entry name" value="alpha/beta hydrolase"/>
    <property type="match status" value="1"/>
</dbReference>
<dbReference type="SMART" id="SM00939">
    <property type="entry name" value="PepX_C"/>
    <property type="match status" value="1"/>
</dbReference>
<dbReference type="GO" id="GO:0016787">
    <property type="term" value="F:hydrolase activity"/>
    <property type="evidence" value="ECO:0007669"/>
    <property type="project" value="UniProtKB-KW"/>
</dbReference>
<dbReference type="Proteomes" id="UP001589870">
    <property type="component" value="Unassembled WGS sequence"/>
</dbReference>
<name>A0ABV6U8M7_9ACTN</name>
<protein>
    <submittedName>
        <fullName evidence="3">CocE/NonD family hydrolase</fullName>
    </submittedName>
</protein>
<dbReference type="SUPFAM" id="SSF49785">
    <property type="entry name" value="Galactose-binding domain-like"/>
    <property type="match status" value="1"/>
</dbReference>
<dbReference type="Gene3D" id="2.60.120.260">
    <property type="entry name" value="Galactose-binding domain-like"/>
    <property type="match status" value="1"/>
</dbReference>
<dbReference type="Pfam" id="PF02129">
    <property type="entry name" value="Peptidase_S15"/>
    <property type="match status" value="1"/>
</dbReference>
<dbReference type="Pfam" id="PF08530">
    <property type="entry name" value="PepX_C"/>
    <property type="match status" value="1"/>
</dbReference>
<evidence type="ECO:0000259" key="2">
    <source>
        <dbReference type="SMART" id="SM00939"/>
    </source>
</evidence>
<dbReference type="EMBL" id="JBHMQT010000043">
    <property type="protein sequence ID" value="MFC0864487.1"/>
    <property type="molecule type" value="Genomic_DNA"/>
</dbReference>
<dbReference type="NCBIfam" id="TIGR00976">
    <property type="entry name" value="CocE_NonD"/>
    <property type="match status" value="2"/>
</dbReference>
<evidence type="ECO:0000256" key="1">
    <source>
        <dbReference type="ARBA" id="ARBA00022801"/>
    </source>
</evidence>
<evidence type="ECO:0000313" key="4">
    <source>
        <dbReference type="Proteomes" id="UP001589870"/>
    </source>
</evidence>
<dbReference type="InterPro" id="IPR000383">
    <property type="entry name" value="Xaa-Pro-like_dom"/>
</dbReference>
<dbReference type="InterPro" id="IPR029058">
    <property type="entry name" value="AB_hydrolase_fold"/>
</dbReference>
<dbReference type="SUPFAM" id="SSF53474">
    <property type="entry name" value="alpha/beta-Hydrolases"/>
    <property type="match status" value="1"/>
</dbReference>